<sequence>MQFRHQRRPLDGVLLLDKPCGMTSNGALQAARRVLNAAKAGHTGTLDPLASGLLPLTFGEATKFSQMLLDADKTYEARLRLGAETDTGDAEGSVTAQAAVTVDRAALEAVLERFRGAIEQVPPIFSALKRDGRPLYEYARAGIDVELEARPVVIHELSLEGFDGEFVDLRVSCSKGTYIRSLAVDIGRALGCGAHLAALRRTRIGAFGIAAAVPLAQLQSCPEAERDALLAPVDALVAAFPSAVLDPQQAQALLQGRQLDGIVAPAPGLLRVYAGERFLGLAVLGEDGKLSPKRLIATAASGAAA</sequence>
<dbReference type="InterPro" id="IPR015240">
    <property type="entry name" value="tRNA_sdUridine_synth_fam1_C"/>
</dbReference>
<dbReference type="Proteomes" id="UP000241193">
    <property type="component" value="Unassembled WGS sequence"/>
</dbReference>
<gene>
    <name evidence="5" type="primary">truB</name>
    <name evidence="9" type="ORF">C8261_01690</name>
</gene>
<comment type="caution">
    <text evidence="9">The sequence shown here is derived from an EMBL/GenBank/DDBJ whole genome shotgun (WGS) entry which is preliminary data.</text>
</comment>
<evidence type="ECO:0000313" key="9">
    <source>
        <dbReference type="EMBL" id="PTD98147.1"/>
    </source>
</evidence>
<keyword evidence="4 5" id="KW-0413">Isomerase</keyword>
<dbReference type="InterPro" id="IPR020103">
    <property type="entry name" value="PsdUridine_synth_cat_dom_sf"/>
</dbReference>
<dbReference type="Gene3D" id="3.30.2350.10">
    <property type="entry name" value="Pseudouridine synthase"/>
    <property type="match status" value="1"/>
</dbReference>
<dbReference type="GO" id="GO:1990481">
    <property type="term" value="P:mRNA pseudouridine synthesis"/>
    <property type="evidence" value="ECO:0007669"/>
    <property type="project" value="TreeGrafter"/>
</dbReference>
<name>A0A2T4IK52_9RHOO</name>
<dbReference type="NCBIfam" id="TIGR00431">
    <property type="entry name" value="TruB"/>
    <property type="match status" value="1"/>
</dbReference>
<reference evidence="9 10" key="2">
    <citation type="submission" date="2018-04" db="EMBL/GenBank/DDBJ databases">
        <title>Thauera lacus sp. nov., isolated from an saline lake in Inner Mongolia, China.</title>
        <authorList>
            <person name="Liang Q.-Y."/>
        </authorList>
    </citation>
    <scope>NUCLEOTIDE SEQUENCE [LARGE SCALE GENOMIC DNA]</scope>
    <source>
        <strain evidence="9 10">D20</strain>
    </source>
</reference>
<reference evidence="9 10" key="1">
    <citation type="submission" date="2018-03" db="EMBL/GenBank/DDBJ databases">
        <authorList>
            <person name="Keele B.F."/>
        </authorList>
    </citation>
    <scope>NUCLEOTIDE SEQUENCE [LARGE SCALE GENOMIC DNA]</scope>
    <source>
        <strain evidence="9 10">D20</strain>
    </source>
</reference>
<dbReference type="InterPro" id="IPR015947">
    <property type="entry name" value="PUA-like_sf"/>
</dbReference>
<dbReference type="Pfam" id="PF16198">
    <property type="entry name" value="TruB_C_2"/>
    <property type="match status" value="1"/>
</dbReference>
<dbReference type="InterPro" id="IPR036974">
    <property type="entry name" value="PUA_sf"/>
</dbReference>
<keyword evidence="3 5" id="KW-0819">tRNA processing</keyword>
<comment type="catalytic activity">
    <reaction evidence="1 5">
        <text>uridine(55) in tRNA = pseudouridine(55) in tRNA</text>
        <dbReference type="Rhea" id="RHEA:42532"/>
        <dbReference type="Rhea" id="RHEA-COMP:10101"/>
        <dbReference type="Rhea" id="RHEA-COMP:10102"/>
        <dbReference type="ChEBI" id="CHEBI:65314"/>
        <dbReference type="ChEBI" id="CHEBI:65315"/>
        <dbReference type="EC" id="5.4.99.25"/>
    </reaction>
</comment>
<dbReference type="EC" id="5.4.99.25" evidence="5"/>
<dbReference type="Pfam" id="PF01509">
    <property type="entry name" value="TruB_N"/>
    <property type="match status" value="1"/>
</dbReference>
<dbReference type="InterPro" id="IPR014780">
    <property type="entry name" value="tRNA_psdUridine_synth_TruB"/>
</dbReference>
<evidence type="ECO:0000313" key="10">
    <source>
        <dbReference type="Proteomes" id="UP000241193"/>
    </source>
</evidence>
<dbReference type="GO" id="GO:0003723">
    <property type="term" value="F:RNA binding"/>
    <property type="evidence" value="ECO:0007669"/>
    <property type="project" value="InterPro"/>
</dbReference>
<evidence type="ECO:0000256" key="2">
    <source>
        <dbReference type="ARBA" id="ARBA00005642"/>
    </source>
</evidence>
<dbReference type="SUPFAM" id="SSF55120">
    <property type="entry name" value="Pseudouridine synthase"/>
    <property type="match status" value="1"/>
</dbReference>
<dbReference type="GO" id="GO:0160148">
    <property type="term" value="F:tRNA pseudouridine(55) synthase activity"/>
    <property type="evidence" value="ECO:0007669"/>
    <property type="project" value="UniProtKB-EC"/>
</dbReference>
<feature type="domain" description="Pseudouridine synthase II N-terminal" evidence="6">
    <location>
        <begin position="32"/>
        <end position="179"/>
    </location>
</feature>
<feature type="domain" description="tRNA pseudouridine synthase II TruB subfamily 1 C-terminal" evidence="7">
    <location>
        <begin position="241"/>
        <end position="296"/>
    </location>
</feature>
<evidence type="ECO:0000256" key="3">
    <source>
        <dbReference type="ARBA" id="ARBA00022694"/>
    </source>
</evidence>
<dbReference type="HAMAP" id="MF_01080">
    <property type="entry name" value="TruB_bact"/>
    <property type="match status" value="1"/>
</dbReference>
<proteinExistence type="inferred from homology"/>
<comment type="similarity">
    <text evidence="2 5">Belongs to the pseudouridine synthase TruB family. Type 1 subfamily.</text>
</comment>
<dbReference type="Gene3D" id="2.30.130.10">
    <property type="entry name" value="PUA domain"/>
    <property type="match status" value="1"/>
</dbReference>
<keyword evidence="10" id="KW-1185">Reference proteome</keyword>
<comment type="function">
    <text evidence="5">Responsible for synthesis of pseudouridine from uracil-55 in the psi GC loop of transfer RNAs.</text>
</comment>
<evidence type="ECO:0000259" key="7">
    <source>
        <dbReference type="Pfam" id="PF09157"/>
    </source>
</evidence>
<dbReference type="SUPFAM" id="SSF88697">
    <property type="entry name" value="PUA domain-like"/>
    <property type="match status" value="1"/>
</dbReference>
<evidence type="ECO:0000256" key="5">
    <source>
        <dbReference type="HAMAP-Rule" id="MF_01080"/>
    </source>
</evidence>
<evidence type="ECO:0000256" key="1">
    <source>
        <dbReference type="ARBA" id="ARBA00000385"/>
    </source>
</evidence>
<evidence type="ECO:0000256" key="4">
    <source>
        <dbReference type="ARBA" id="ARBA00023235"/>
    </source>
</evidence>
<organism evidence="9 10">
    <name type="scientific">Pseudothauera lacus</name>
    <dbReference type="NCBI Taxonomy" id="2136175"/>
    <lineage>
        <taxon>Bacteria</taxon>
        <taxon>Pseudomonadati</taxon>
        <taxon>Pseudomonadota</taxon>
        <taxon>Betaproteobacteria</taxon>
        <taxon>Rhodocyclales</taxon>
        <taxon>Zoogloeaceae</taxon>
        <taxon>Pseudothauera</taxon>
    </lineage>
</organism>
<dbReference type="InterPro" id="IPR002501">
    <property type="entry name" value="PsdUridine_synth_N"/>
</dbReference>
<dbReference type="PANTHER" id="PTHR13767">
    <property type="entry name" value="TRNA-PSEUDOURIDINE SYNTHASE"/>
    <property type="match status" value="1"/>
</dbReference>
<evidence type="ECO:0000259" key="6">
    <source>
        <dbReference type="Pfam" id="PF01509"/>
    </source>
</evidence>
<evidence type="ECO:0000259" key="8">
    <source>
        <dbReference type="Pfam" id="PF16198"/>
    </source>
</evidence>
<dbReference type="CDD" id="cd02573">
    <property type="entry name" value="PseudoU_synth_EcTruB"/>
    <property type="match status" value="1"/>
</dbReference>
<dbReference type="RefSeq" id="WP_107491907.1">
    <property type="nucleotide sequence ID" value="NZ_PZKC01000001.1"/>
</dbReference>
<dbReference type="FunFam" id="3.30.2350.10:FF:000011">
    <property type="entry name" value="tRNA pseudouridine synthase B"/>
    <property type="match status" value="1"/>
</dbReference>
<dbReference type="CDD" id="cd21152">
    <property type="entry name" value="PUA_TruB_bacterial"/>
    <property type="match status" value="1"/>
</dbReference>
<protein>
    <recommendedName>
        <fullName evidence="5">tRNA pseudouridine synthase B</fullName>
        <ecNumber evidence="5">5.4.99.25</ecNumber>
    </recommendedName>
    <alternativeName>
        <fullName evidence="5">tRNA pseudouridine(55) synthase</fullName>
        <shortName evidence="5">Psi55 synthase</shortName>
    </alternativeName>
    <alternativeName>
        <fullName evidence="5">tRNA pseudouridylate synthase</fullName>
    </alternativeName>
    <alternativeName>
        <fullName evidence="5">tRNA-uridine isomerase</fullName>
    </alternativeName>
</protein>
<dbReference type="InterPro" id="IPR032819">
    <property type="entry name" value="TruB_C"/>
</dbReference>
<dbReference type="OrthoDB" id="9802309at2"/>
<dbReference type="Pfam" id="PF09157">
    <property type="entry name" value="TruB-C_2"/>
    <property type="match status" value="1"/>
</dbReference>
<dbReference type="EMBL" id="PZKC01000001">
    <property type="protein sequence ID" value="PTD98147.1"/>
    <property type="molecule type" value="Genomic_DNA"/>
</dbReference>
<feature type="domain" description="tRNA pseudouridylate synthase B C-terminal" evidence="8">
    <location>
        <begin position="180"/>
        <end position="237"/>
    </location>
</feature>
<feature type="active site" description="Nucleophile" evidence="5">
    <location>
        <position position="47"/>
    </location>
</feature>
<dbReference type="PANTHER" id="PTHR13767:SF2">
    <property type="entry name" value="PSEUDOURIDYLATE SYNTHASE TRUB1"/>
    <property type="match status" value="1"/>
</dbReference>
<accession>A0A2T4IK52</accession>
<dbReference type="GO" id="GO:0031119">
    <property type="term" value="P:tRNA pseudouridine synthesis"/>
    <property type="evidence" value="ECO:0007669"/>
    <property type="project" value="UniProtKB-UniRule"/>
</dbReference>
<dbReference type="AlphaFoldDB" id="A0A2T4IK52"/>